<evidence type="ECO:0000313" key="2">
    <source>
        <dbReference type="EMBL" id="KAK3356132.1"/>
    </source>
</evidence>
<accession>A0AAE0JQU8</accession>
<dbReference type="Proteomes" id="UP001278500">
    <property type="component" value="Unassembled WGS sequence"/>
</dbReference>
<dbReference type="GeneID" id="87868430"/>
<keyword evidence="3" id="KW-1185">Reference proteome</keyword>
<evidence type="ECO:0000313" key="3">
    <source>
        <dbReference type="Proteomes" id="UP001278500"/>
    </source>
</evidence>
<gene>
    <name evidence="2" type="ORF">B0H65DRAFT_69046</name>
</gene>
<dbReference type="RefSeq" id="XP_062687509.1">
    <property type="nucleotide sequence ID" value="XM_062831276.1"/>
</dbReference>
<reference evidence="2" key="2">
    <citation type="submission" date="2023-06" db="EMBL/GenBank/DDBJ databases">
        <authorList>
            <consortium name="Lawrence Berkeley National Laboratory"/>
            <person name="Haridas S."/>
            <person name="Hensen N."/>
            <person name="Bonometti L."/>
            <person name="Westerberg I."/>
            <person name="Brannstrom I.O."/>
            <person name="Guillou S."/>
            <person name="Cros-Aarteil S."/>
            <person name="Calhoun S."/>
            <person name="Kuo A."/>
            <person name="Mondo S."/>
            <person name="Pangilinan J."/>
            <person name="Riley R."/>
            <person name="Labutti K."/>
            <person name="Andreopoulos B."/>
            <person name="Lipzen A."/>
            <person name="Chen C."/>
            <person name="Yanf M."/>
            <person name="Daum C."/>
            <person name="Ng V."/>
            <person name="Clum A."/>
            <person name="Steindorff A."/>
            <person name="Ohm R."/>
            <person name="Martin F."/>
            <person name="Silar P."/>
            <person name="Natvig D."/>
            <person name="Lalanne C."/>
            <person name="Gautier V."/>
            <person name="Ament-Velasquez S.L."/>
            <person name="Kruys A."/>
            <person name="Hutchinson M.I."/>
            <person name="Powell A.J."/>
            <person name="Barry K."/>
            <person name="Miller A.N."/>
            <person name="Grigoriev I.V."/>
            <person name="Debuchy R."/>
            <person name="Gladieux P."/>
            <person name="Thoren M.H."/>
            <person name="Johannesson H."/>
        </authorList>
    </citation>
    <scope>NUCLEOTIDE SEQUENCE</scope>
    <source>
        <strain evidence="2">CBS 560.94</strain>
    </source>
</reference>
<organism evidence="2 3">
    <name type="scientific">Neurospora tetraspora</name>
    <dbReference type="NCBI Taxonomy" id="94610"/>
    <lineage>
        <taxon>Eukaryota</taxon>
        <taxon>Fungi</taxon>
        <taxon>Dikarya</taxon>
        <taxon>Ascomycota</taxon>
        <taxon>Pezizomycotina</taxon>
        <taxon>Sordariomycetes</taxon>
        <taxon>Sordariomycetidae</taxon>
        <taxon>Sordariales</taxon>
        <taxon>Sordariaceae</taxon>
        <taxon>Neurospora</taxon>
    </lineage>
</organism>
<proteinExistence type="predicted"/>
<feature type="region of interest" description="Disordered" evidence="1">
    <location>
        <begin position="54"/>
        <end position="91"/>
    </location>
</feature>
<reference evidence="2" key="1">
    <citation type="journal article" date="2023" name="Mol. Phylogenet. Evol.">
        <title>Genome-scale phylogeny and comparative genomics of the fungal order Sordariales.</title>
        <authorList>
            <person name="Hensen N."/>
            <person name="Bonometti L."/>
            <person name="Westerberg I."/>
            <person name="Brannstrom I.O."/>
            <person name="Guillou S."/>
            <person name="Cros-Aarteil S."/>
            <person name="Calhoun S."/>
            <person name="Haridas S."/>
            <person name="Kuo A."/>
            <person name="Mondo S."/>
            <person name="Pangilinan J."/>
            <person name="Riley R."/>
            <person name="LaButti K."/>
            <person name="Andreopoulos B."/>
            <person name="Lipzen A."/>
            <person name="Chen C."/>
            <person name="Yan M."/>
            <person name="Daum C."/>
            <person name="Ng V."/>
            <person name="Clum A."/>
            <person name="Steindorff A."/>
            <person name="Ohm R.A."/>
            <person name="Martin F."/>
            <person name="Silar P."/>
            <person name="Natvig D.O."/>
            <person name="Lalanne C."/>
            <person name="Gautier V."/>
            <person name="Ament-Velasquez S.L."/>
            <person name="Kruys A."/>
            <person name="Hutchinson M.I."/>
            <person name="Powell A.J."/>
            <person name="Barry K."/>
            <person name="Miller A.N."/>
            <person name="Grigoriev I.V."/>
            <person name="Debuchy R."/>
            <person name="Gladieux P."/>
            <person name="Hiltunen Thoren M."/>
            <person name="Johannesson H."/>
        </authorList>
    </citation>
    <scope>NUCLEOTIDE SEQUENCE</scope>
    <source>
        <strain evidence="2">CBS 560.94</strain>
    </source>
</reference>
<protein>
    <submittedName>
        <fullName evidence="2">Uncharacterized protein</fullName>
    </submittedName>
</protein>
<evidence type="ECO:0000256" key="1">
    <source>
        <dbReference type="SAM" id="MobiDB-lite"/>
    </source>
</evidence>
<dbReference type="AlphaFoldDB" id="A0AAE0JQU8"/>
<dbReference type="EMBL" id="JAUEPP010000001">
    <property type="protein sequence ID" value="KAK3356132.1"/>
    <property type="molecule type" value="Genomic_DNA"/>
</dbReference>
<comment type="caution">
    <text evidence="2">The sequence shown here is derived from an EMBL/GenBank/DDBJ whole genome shotgun (WGS) entry which is preliminary data.</text>
</comment>
<name>A0AAE0JQU8_9PEZI</name>
<sequence>MYEDTLLLRFLPLPAPWAWASAAHAPARYPLLLSSTTRCRHRDATRPYLCHPRRCHRRRPHSSHPSFDLNRRDTGPVQDGRSGGAAQPAHTPPLAASLFRHSIDTPRDSKVRTQSAAHFGLTLSVGDQGLLSSRRALLFCLTPPFRCPALISTPPFLSPAPSHWPAP</sequence>